<comment type="caution">
    <text evidence="2">The sequence shown here is derived from an EMBL/GenBank/DDBJ whole genome shotgun (WGS) entry which is preliminary data.</text>
</comment>
<dbReference type="EMBL" id="NQVE01000050">
    <property type="protein sequence ID" value="RAL51331.1"/>
    <property type="molecule type" value="Genomic_DNA"/>
</dbReference>
<gene>
    <name evidence="2" type="ORF">DM860_010833</name>
</gene>
<name>A0A328E4H5_9ASTE</name>
<sequence length="458" mass="51266">MEDERAIGDSSPIITITRSKQKAKRGTVGLEERSELYHKTVKVRDLEHPGEINGKDNGEEIECSSQSDRDRLFKMYWREVSGSHVNMGVDNGLGLNADDVSSSVNANSFRHHQYHQNSIGQAAARPRGNNNNNVQKRKNERMKRKIELAMREQADRFAKIAAPTGLLTGLNPGIINHVRNTKQVHSIIEALVKSEKYDNNSSVEAKRMKVGERKDIEKGTTLNALSAGRHIIGYSSVTPSSGRELEGRNGNLCMIGKRMIYPSNYNNTDCCNNTNVIISSNVGPTNLNDVTALSINAAKIAAQWLELLNQDTRCRLAALRSSRKRVRDTIQIDFRCLISREFSCNDNNNNDNPEQDSRGCEKAATVNAHHARWSALFYQLDESLSEEESQLVSWHKQVQEMQMRCERGLIKYSKAPCGSPQLVALCNDPERDLAVRAAAASIYSTCNFLSSMENQNQV</sequence>
<keyword evidence="3" id="KW-1185">Reference proteome</keyword>
<protein>
    <submittedName>
        <fullName evidence="2">Uncharacterized protein</fullName>
    </submittedName>
</protein>
<organism evidence="2 3">
    <name type="scientific">Cuscuta australis</name>
    <dbReference type="NCBI Taxonomy" id="267555"/>
    <lineage>
        <taxon>Eukaryota</taxon>
        <taxon>Viridiplantae</taxon>
        <taxon>Streptophyta</taxon>
        <taxon>Embryophyta</taxon>
        <taxon>Tracheophyta</taxon>
        <taxon>Spermatophyta</taxon>
        <taxon>Magnoliopsida</taxon>
        <taxon>eudicotyledons</taxon>
        <taxon>Gunneridae</taxon>
        <taxon>Pentapetalae</taxon>
        <taxon>asterids</taxon>
        <taxon>lamiids</taxon>
        <taxon>Solanales</taxon>
        <taxon>Convolvulaceae</taxon>
        <taxon>Cuscuteae</taxon>
        <taxon>Cuscuta</taxon>
        <taxon>Cuscuta subgen. Grammica</taxon>
        <taxon>Cuscuta sect. Cleistogrammica</taxon>
    </lineage>
</organism>
<evidence type="ECO:0000313" key="3">
    <source>
        <dbReference type="Proteomes" id="UP000249390"/>
    </source>
</evidence>
<dbReference type="PANTHER" id="PTHR33924:SF5">
    <property type="entry name" value="CATION-TRANSPORTING ATPASE"/>
    <property type="match status" value="1"/>
</dbReference>
<evidence type="ECO:0000256" key="1">
    <source>
        <dbReference type="SAM" id="MobiDB-lite"/>
    </source>
</evidence>
<accession>A0A328E4H5</accession>
<dbReference type="Proteomes" id="UP000249390">
    <property type="component" value="Unassembled WGS sequence"/>
</dbReference>
<proteinExistence type="predicted"/>
<dbReference type="AlphaFoldDB" id="A0A328E4H5"/>
<feature type="region of interest" description="Disordered" evidence="1">
    <location>
        <begin position="118"/>
        <end position="139"/>
    </location>
</feature>
<dbReference type="PANTHER" id="PTHR33924">
    <property type="entry name" value="CATION-TRANSPORTING ATPASE"/>
    <property type="match status" value="1"/>
</dbReference>
<evidence type="ECO:0000313" key="2">
    <source>
        <dbReference type="EMBL" id="RAL51331.1"/>
    </source>
</evidence>
<reference evidence="2 3" key="1">
    <citation type="submission" date="2018-06" db="EMBL/GenBank/DDBJ databases">
        <title>The Genome of Cuscuta australis (Dodder) Provides Insight into the Evolution of Plant Parasitism.</title>
        <authorList>
            <person name="Liu H."/>
        </authorList>
    </citation>
    <scope>NUCLEOTIDE SEQUENCE [LARGE SCALE GENOMIC DNA]</scope>
    <source>
        <strain evidence="3">cv. Yunnan</strain>
        <tissue evidence="2">Vines</tissue>
    </source>
</reference>